<accession>A0A7S8CAC9</accession>
<comment type="subcellular location">
    <subcellularLocation>
        <location evidence="3">Cytoplasm</location>
    </subcellularLocation>
</comment>
<dbReference type="GO" id="GO:0009252">
    <property type="term" value="P:peptidoglycan biosynthetic process"/>
    <property type="evidence" value="ECO:0007669"/>
    <property type="project" value="UniProtKB-UniRule"/>
</dbReference>
<comment type="similarity">
    <text evidence="3">Belongs to the KhpA RNA-binding protein family.</text>
</comment>
<keyword evidence="3" id="KW-0143">Chaperone</keyword>
<name>A0A7S8CAC9_9BACI</name>
<reference evidence="4 5" key="1">
    <citation type="submission" date="2019-07" db="EMBL/GenBank/DDBJ databases">
        <title>Genome sequence of 2 isolates from Red Sea Mangroves.</title>
        <authorList>
            <person name="Sefrji F."/>
            <person name="Michoud G."/>
            <person name="Merlino G."/>
            <person name="Daffonchio D."/>
        </authorList>
    </citation>
    <scope>NUCLEOTIDE SEQUENCE [LARGE SCALE GENOMIC DNA]</scope>
    <source>
        <strain evidence="4 5">R1DC41</strain>
    </source>
</reference>
<dbReference type="AlphaFoldDB" id="A0A7S8CAC9"/>
<keyword evidence="1 3" id="KW-0963">Cytoplasm</keyword>
<keyword evidence="2 3" id="KW-0694">RNA-binding</keyword>
<protein>
    <recommendedName>
        <fullName evidence="3">RNA-binding protein KhpA</fullName>
    </recommendedName>
    <alternativeName>
        <fullName evidence="3">KH-domain protein A</fullName>
    </alternativeName>
</protein>
<evidence type="ECO:0000256" key="2">
    <source>
        <dbReference type="ARBA" id="ARBA00022884"/>
    </source>
</evidence>
<dbReference type="KEGG" id="mcui:G8O30_04760"/>
<evidence type="ECO:0000256" key="1">
    <source>
        <dbReference type="ARBA" id="ARBA00022490"/>
    </source>
</evidence>
<keyword evidence="3" id="KW-0133">Cell shape</keyword>
<dbReference type="PANTHER" id="PTHR34654">
    <property type="entry name" value="UPF0109 PROTEIN SCO5592"/>
    <property type="match status" value="1"/>
</dbReference>
<dbReference type="Gene3D" id="3.30.300.20">
    <property type="match status" value="1"/>
</dbReference>
<dbReference type="GO" id="GO:0003723">
    <property type="term" value="F:RNA binding"/>
    <property type="evidence" value="ECO:0007669"/>
    <property type="project" value="UniProtKB-UniRule"/>
</dbReference>
<dbReference type="Pfam" id="PF13083">
    <property type="entry name" value="KH_KhpA-B"/>
    <property type="match status" value="1"/>
</dbReference>
<comment type="subunit">
    <text evidence="3">Forms a complex with KhpB.</text>
</comment>
<evidence type="ECO:0000256" key="3">
    <source>
        <dbReference type="HAMAP-Rule" id="MF_00088"/>
    </source>
</evidence>
<evidence type="ECO:0000313" key="4">
    <source>
        <dbReference type="EMBL" id="QPC46320.1"/>
    </source>
</evidence>
<evidence type="ECO:0000313" key="5">
    <source>
        <dbReference type="Proteomes" id="UP000593626"/>
    </source>
</evidence>
<dbReference type="InterPro" id="IPR009019">
    <property type="entry name" value="KH_sf_prok-type"/>
</dbReference>
<gene>
    <name evidence="3" type="primary">khpA</name>
    <name evidence="4" type="ORF">G8O30_04760</name>
</gene>
<dbReference type="PANTHER" id="PTHR34654:SF1">
    <property type="entry name" value="RNA-BINDING PROTEIN KHPA"/>
    <property type="match status" value="1"/>
</dbReference>
<dbReference type="GO" id="GO:0071555">
    <property type="term" value="P:cell wall organization"/>
    <property type="evidence" value="ECO:0007669"/>
    <property type="project" value="UniProtKB-KW"/>
</dbReference>
<dbReference type="GO" id="GO:0005737">
    <property type="term" value="C:cytoplasm"/>
    <property type="evidence" value="ECO:0007669"/>
    <property type="project" value="UniProtKB-SubCell"/>
</dbReference>
<dbReference type="SUPFAM" id="SSF54814">
    <property type="entry name" value="Prokaryotic type KH domain (KH-domain type II)"/>
    <property type="match status" value="1"/>
</dbReference>
<dbReference type="EMBL" id="CP049742">
    <property type="protein sequence ID" value="QPC46320.1"/>
    <property type="molecule type" value="Genomic_DNA"/>
</dbReference>
<sequence length="79" mass="8941">MANYQDLLTSIVQPLVDYPDDVRVTVQESEHQLLLELHIHTKDIGKVIGKHGRVIKSIRTVVQAAASAKNEKIWIQVIE</sequence>
<proteinExistence type="inferred from homology"/>
<dbReference type="CDD" id="cd22533">
    <property type="entry name" value="KH-II_YlqC-like"/>
    <property type="match status" value="1"/>
</dbReference>
<dbReference type="InterPro" id="IPR020627">
    <property type="entry name" value="KhpA"/>
</dbReference>
<dbReference type="RefSeq" id="WP_239673844.1">
    <property type="nucleotide sequence ID" value="NZ_CP049742.1"/>
</dbReference>
<keyword evidence="3" id="KW-0961">Cell wall biogenesis/degradation</keyword>
<keyword evidence="5" id="KW-1185">Reference proteome</keyword>
<organism evidence="4 5">
    <name type="scientific">Mangrovibacillus cuniculi</name>
    <dbReference type="NCBI Taxonomy" id="2593652"/>
    <lineage>
        <taxon>Bacteria</taxon>
        <taxon>Bacillati</taxon>
        <taxon>Bacillota</taxon>
        <taxon>Bacilli</taxon>
        <taxon>Bacillales</taxon>
        <taxon>Bacillaceae</taxon>
        <taxon>Mangrovibacillus</taxon>
    </lineage>
</organism>
<dbReference type="GO" id="GO:0008360">
    <property type="term" value="P:regulation of cell shape"/>
    <property type="evidence" value="ECO:0007669"/>
    <property type="project" value="UniProtKB-KW"/>
</dbReference>
<dbReference type="HAMAP" id="MF_00088">
    <property type="entry name" value="KhpA"/>
    <property type="match status" value="1"/>
</dbReference>
<dbReference type="Proteomes" id="UP000593626">
    <property type="component" value="Chromosome"/>
</dbReference>
<comment type="function">
    <text evidence="3">A probable RNA chaperone. Forms a complex with KhpB which binds to cellular RNA and controls its expression. Plays a role in peptidoglycan (PG) homeostasis and cell length regulation.</text>
</comment>
<dbReference type="PROSITE" id="PS50084">
    <property type="entry name" value="KH_TYPE_1"/>
    <property type="match status" value="1"/>
</dbReference>
<dbReference type="InterPro" id="IPR015946">
    <property type="entry name" value="KH_dom-like_a/b"/>
</dbReference>